<feature type="repeat" description="TPR" evidence="8">
    <location>
        <begin position="116"/>
        <end position="149"/>
    </location>
</feature>
<dbReference type="Gene3D" id="1.25.40.10">
    <property type="entry name" value="Tetratricopeptide repeat domain"/>
    <property type="match status" value="1"/>
</dbReference>
<dbReference type="SUPFAM" id="SSF48452">
    <property type="entry name" value="TPR-like"/>
    <property type="match status" value="1"/>
</dbReference>
<keyword evidence="9" id="KW-1133">Transmembrane helix</keyword>
<evidence type="ECO:0000256" key="8">
    <source>
        <dbReference type="PROSITE-ProRule" id="PRU00339"/>
    </source>
</evidence>
<feature type="domain" description="Histidine kinase/HSP90-like ATPase" evidence="10">
    <location>
        <begin position="476"/>
        <end position="558"/>
    </location>
</feature>
<name>A0ABW3BRV8_9FLAO</name>
<dbReference type="InterPro" id="IPR050482">
    <property type="entry name" value="Sensor_HK_TwoCompSys"/>
</dbReference>
<keyword evidence="7" id="KW-0902">Two-component regulatory system</keyword>
<dbReference type="PANTHER" id="PTHR24421:SF10">
    <property type="entry name" value="NITRATE_NITRITE SENSOR PROTEIN NARQ"/>
    <property type="match status" value="1"/>
</dbReference>
<accession>A0ABW3BRV8</accession>
<keyword evidence="11" id="KW-0547">Nucleotide-binding</keyword>
<evidence type="ECO:0000256" key="9">
    <source>
        <dbReference type="SAM" id="Phobius"/>
    </source>
</evidence>
<dbReference type="Pfam" id="PF07719">
    <property type="entry name" value="TPR_2"/>
    <property type="match status" value="1"/>
</dbReference>
<proteinExistence type="predicted"/>
<dbReference type="Proteomes" id="UP001597011">
    <property type="component" value="Unassembled WGS sequence"/>
</dbReference>
<keyword evidence="5" id="KW-0418">Kinase</keyword>
<keyword evidence="6 8" id="KW-0802">TPR repeat</keyword>
<organism evidence="11 12">
    <name type="scientific">Mariniflexile aquimaris</name>
    <dbReference type="NCBI Taxonomy" id="881009"/>
    <lineage>
        <taxon>Bacteria</taxon>
        <taxon>Pseudomonadati</taxon>
        <taxon>Bacteroidota</taxon>
        <taxon>Flavobacteriia</taxon>
        <taxon>Flavobacteriales</taxon>
        <taxon>Flavobacteriaceae</taxon>
        <taxon>Mariniflexile</taxon>
    </lineage>
</organism>
<keyword evidence="9" id="KW-0472">Membrane</keyword>
<evidence type="ECO:0000313" key="11">
    <source>
        <dbReference type="EMBL" id="MFD0835616.1"/>
    </source>
</evidence>
<dbReference type="RefSeq" id="WP_379940901.1">
    <property type="nucleotide sequence ID" value="NZ_JBHTIB010000008.1"/>
</dbReference>
<dbReference type="Pfam" id="PF02518">
    <property type="entry name" value="HATPase_c"/>
    <property type="match status" value="1"/>
</dbReference>
<dbReference type="PANTHER" id="PTHR24421">
    <property type="entry name" value="NITRATE/NITRITE SENSOR PROTEIN NARX-RELATED"/>
    <property type="match status" value="1"/>
</dbReference>
<dbReference type="InterPro" id="IPR019734">
    <property type="entry name" value="TPR_rpt"/>
</dbReference>
<keyword evidence="11" id="KW-0067">ATP-binding</keyword>
<evidence type="ECO:0000256" key="7">
    <source>
        <dbReference type="ARBA" id="ARBA00023012"/>
    </source>
</evidence>
<sequence>MKKLKILLFFFVIYFQAFGISKLALTQEKDSLYYYFSIAQKPDSALNLSKAYQFFNRKKDAFIKNHDTINAINHIRGLAIAQNELGDYYGCETTIVLGLKLLNGLKDSKFTNESKIALYNELGRIYMILLNYDDALSYFEKSLKITQNPIYINIIQNNMALVYIEQLDFIRAEKLLTEVYKNSLTQKDAEQTARALDNLGNVQSKLFRPVALDNLKKALNMRLAIKDNYGVYASYKNLKEYYKINNDLKKASFYANKAYQAAKNVNSASYIEDALSHIISLSSDPKVLEYKKVKDSITNAKQLADNKYALIKYNYLKSENEAKANELKYKDSQIKEQKERVNKTIYQSVAIIGLLLTIFLYFIIKSRHKKEKLQEVYITESRISKKVHDEVANDVYHIMTKLQGDNNVKERILDDLEQVYLKTRDISKENSIIDVQENYDALLKDLLQSYKSESINVITQNISKIEWNTLSDLKKITLFRVLQELMTNMRKHSKASLVALSFKTSGNKITIDYKDNGVGCNVVKHNGLQNAENRMASINGTITFESEPGNGFKVQITL</sequence>
<evidence type="ECO:0000256" key="6">
    <source>
        <dbReference type="ARBA" id="ARBA00022803"/>
    </source>
</evidence>
<comment type="catalytic activity">
    <reaction evidence="1">
        <text>ATP + protein L-histidine = ADP + protein N-phospho-L-histidine.</text>
        <dbReference type="EC" id="2.7.13.3"/>
    </reaction>
</comment>
<evidence type="ECO:0000259" key="10">
    <source>
        <dbReference type="Pfam" id="PF02518"/>
    </source>
</evidence>
<evidence type="ECO:0000313" key="12">
    <source>
        <dbReference type="Proteomes" id="UP001597011"/>
    </source>
</evidence>
<evidence type="ECO:0000256" key="1">
    <source>
        <dbReference type="ARBA" id="ARBA00000085"/>
    </source>
</evidence>
<dbReference type="InterPro" id="IPR011990">
    <property type="entry name" value="TPR-like_helical_dom_sf"/>
</dbReference>
<dbReference type="InterPro" id="IPR003594">
    <property type="entry name" value="HATPase_dom"/>
</dbReference>
<dbReference type="CDD" id="cd16917">
    <property type="entry name" value="HATPase_UhpB-NarQ-NarX-like"/>
    <property type="match status" value="1"/>
</dbReference>
<evidence type="ECO:0000256" key="3">
    <source>
        <dbReference type="ARBA" id="ARBA00022679"/>
    </source>
</evidence>
<dbReference type="PROSITE" id="PS50005">
    <property type="entry name" value="TPR"/>
    <property type="match status" value="1"/>
</dbReference>
<dbReference type="EC" id="2.7.13.3" evidence="2"/>
<gene>
    <name evidence="11" type="ORF">ACFQ0I_07580</name>
</gene>
<evidence type="ECO:0000256" key="4">
    <source>
        <dbReference type="ARBA" id="ARBA00022737"/>
    </source>
</evidence>
<dbReference type="EMBL" id="JBHTIB010000008">
    <property type="protein sequence ID" value="MFD0835616.1"/>
    <property type="molecule type" value="Genomic_DNA"/>
</dbReference>
<keyword evidence="4" id="KW-0677">Repeat</keyword>
<comment type="caution">
    <text evidence="11">The sequence shown here is derived from an EMBL/GenBank/DDBJ whole genome shotgun (WGS) entry which is preliminary data.</text>
</comment>
<dbReference type="GO" id="GO:0005524">
    <property type="term" value="F:ATP binding"/>
    <property type="evidence" value="ECO:0007669"/>
    <property type="project" value="UniProtKB-KW"/>
</dbReference>
<keyword evidence="9" id="KW-0812">Transmembrane</keyword>
<dbReference type="InterPro" id="IPR036890">
    <property type="entry name" value="HATPase_C_sf"/>
</dbReference>
<evidence type="ECO:0000256" key="5">
    <source>
        <dbReference type="ARBA" id="ARBA00022777"/>
    </source>
</evidence>
<evidence type="ECO:0000256" key="2">
    <source>
        <dbReference type="ARBA" id="ARBA00012438"/>
    </source>
</evidence>
<feature type="transmembrane region" description="Helical" evidence="9">
    <location>
        <begin position="345"/>
        <end position="364"/>
    </location>
</feature>
<dbReference type="SMART" id="SM00028">
    <property type="entry name" value="TPR"/>
    <property type="match status" value="1"/>
</dbReference>
<protein>
    <recommendedName>
        <fullName evidence="2">histidine kinase</fullName>
        <ecNumber evidence="2">2.7.13.3</ecNumber>
    </recommendedName>
</protein>
<keyword evidence="12" id="KW-1185">Reference proteome</keyword>
<dbReference type="SUPFAM" id="SSF55874">
    <property type="entry name" value="ATPase domain of HSP90 chaperone/DNA topoisomerase II/histidine kinase"/>
    <property type="match status" value="1"/>
</dbReference>
<dbReference type="Gene3D" id="3.30.565.10">
    <property type="entry name" value="Histidine kinase-like ATPase, C-terminal domain"/>
    <property type="match status" value="1"/>
</dbReference>
<dbReference type="InterPro" id="IPR013105">
    <property type="entry name" value="TPR_2"/>
</dbReference>
<keyword evidence="3" id="KW-0808">Transferase</keyword>
<reference evidence="12" key="1">
    <citation type="journal article" date="2019" name="Int. J. Syst. Evol. Microbiol.">
        <title>The Global Catalogue of Microorganisms (GCM) 10K type strain sequencing project: providing services to taxonomists for standard genome sequencing and annotation.</title>
        <authorList>
            <consortium name="The Broad Institute Genomics Platform"/>
            <consortium name="The Broad Institute Genome Sequencing Center for Infectious Disease"/>
            <person name="Wu L."/>
            <person name="Ma J."/>
        </authorList>
    </citation>
    <scope>NUCLEOTIDE SEQUENCE [LARGE SCALE GENOMIC DNA]</scope>
    <source>
        <strain evidence="12">CCUG 60529</strain>
    </source>
</reference>